<dbReference type="GO" id="GO:0005524">
    <property type="term" value="F:ATP binding"/>
    <property type="evidence" value="ECO:0007669"/>
    <property type="project" value="UniProtKB-KW"/>
</dbReference>
<dbReference type="EC" id="2.7.13.3" evidence="2"/>
<dbReference type="CDD" id="cd00082">
    <property type="entry name" value="HisKA"/>
    <property type="match status" value="1"/>
</dbReference>
<dbReference type="NCBIfam" id="TIGR00229">
    <property type="entry name" value="sensory_box"/>
    <property type="match status" value="2"/>
</dbReference>
<dbReference type="GO" id="GO:0000155">
    <property type="term" value="F:phosphorelay sensor kinase activity"/>
    <property type="evidence" value="ECO:0007669"/>
    <property type="project" value="InterPro"/>
</dbReference>
<dbReference type="SMART" id="SM00091">
    <property type="entry name" value="PAS"/>
    <property type="match status" value="3"/>
</dbReference>
<dbReference type="CDD" id="cd00130">
    <property type="entry name" value="PAS"/>
    <property type="match status" value="2"/>
</dbReference>
<dbReference type="InterPro" id="IPR003594">
    <property type="entry name" value="HATPase_dom"/>
</dbReference>
<evidence type="ECO:0000259" key="11">
    <source>
        <dbReference type="PROSITE" id="PS50113"/>
    </source>
</evidence>
<organism evidence="12 13">
    <name type="scientific">Silvanigrella paludirubra</name>
    <dbReference type="NCBI Taxonomy" id="2499159"/>
    <lineage>
        <taxon>Bacteria</taxon>
        <taxon>Pseudomonadati</taxon>
        <taxon>Bdellovibrionota</taxon>
        <taxon>Oligoflexia</taxon>
        <taxon>Silvanigrellales</taxon>
        <taxon>Silvanigrellaceae</taxon>
        <taxon>Silvanigrella</taxon>
    </lineage>
</organism>
<comment type="catalytic activity">
    <reaction evidence="1">
        <text>ATP + protein L-histidine = ADP + protein N-phospho-L-histidine.</text>
        <dbReference type="EC" id="2.7.13.3"/>
    </reaction>
</comment>
<dbReference type="InterPro" id="IPR013656">
    <property type="entry name" value="PAS_4"/>
</dbReference>
<dbReference type="InterPro" id="IPR000014">
    <property type="entry name" value="PAS"/>
</dbReference>
<dbReference type="OrthoDB" id="5294959at2"/>
<dbReference type="Gene3D" id="3.30.565.10">
    <property type="entry name" value="Histidine kinase-like ATPase, C-terminal domain"/>
    <property type="match status" value="1"/>
</dbReference>
<dbReference type="PANTHER" id="PTHR43065:SF10">
    <property type="entry name" value="PEROXIDE STRESS-ACTIVATED HISTIDINE KINASE MAK3"/>
    <property type="match status" value="1"/>
</dbReference>
<evidence type="ECO:0000313" key="12">
    <source>
        <dbReference type="EMBL" id="KAB8039677.1"/>
    </source>
</evidence>
<dbReference type="PRINTS" id="PR00344">
    <property type="entry name" value="BCTRLSENSOR"/>
</dbReference>
<dbReference type="SMART" id="SM00387">
    <property type="entry name" value="HATPase_c"/>
    <property type="match status" value="1"/>
</dbReference>
<keyword evidence="13" id="KW-1185">Reference proteome</keyword>
<dbReference type="SMART" id="SM00388">
    <property type="entry name" value="HisKA"/>
    <property type="match status" value="1"/>
</dbReference>
<dbReference type="Pfam" id="PF02518">
    <property type="entry name" value="HATPase_c"/>
    <property type="match status" value="1"/>
</dbReference>
<evidence type="ECO:0000259" key="10">
    <source>
        <dbReference type="PROSITE" id="PS50112"/>
    </source>
</evidence>
<evidence type="ECO:0000256" key="2">
    <source>
        <dbReference type="ARBA" id="ARBA00012438"/>
    </source>
</evidence>
<dbReference type="InterPro" id="IPR035965">
    <property type="entry name" value="PAS-like_dom_sf"/>
</dbReference>
<proteinExistence type="predicted"/>
<dbReference type="SUPFAM" id="SSF55785">
    <property type="entry name" value="PYP-like sensor domain (PAS domain)"/>
    <property type="match status" value="3"/>
</dbReference>
<evidence type="ECO:0000256" key="1">
    <source>
        <dbReference type="ARBA" id="ARBA00000085"/>
    </source>
</evidence>
<evidence type="ECO:0000256" key="8">
    <source>
        <dbReference type="ARBA" id="ARBA00023012"/>
    </source>
</evidence>
<dbReference type="Proteomes" id="UP000437748">
    <property type="component" value="Unassembled WGS sequence"/>
</dbReference>
<dbReference type="PROSITE" id="PS50113">
    <property type="entry name" value="PAC"/>
    <property type="match status" value="1"/>
</dbReference>
<dbReference type="Pfam" id="PF08447">
    <property type="entry name" value="PAS_3"/>
    <property type="match status" value="1"/>
</dbReference>
<dbReference type="InterPro" id="IPR036097">
    <property type="entry name" value="HisK_dim/P_sf"/>
</dbReference>
<evidence type="ECO:0000256" key="6">
    <source>
        <dbReference type="ARBA" id="ARBA00022777"/>
    </source>
</evidence>
<keyword evidence="3" id="KW-0597">Phosphoprotein</keyword>
<dbReference type="SUPFAM" id="SSF55874">
    <property type="entry name" value="ATPase domain of HSP90 chaperone/DNA topoisomerase II/histidine kinase"/>
    <property type="match status" value="1"/>
</dbReference>
<evidence type="ECO:0000256" key="3">
    <source>
        <dbReference type="ARBA" id="ARBA00022553"/>
    </source>
</evidence>
<evidence type="ECO:0000256" key="5">
    <source>
        <dbReference type="ARBA" id="ARBA00022741"/>
    </source>
</evidence>
<dbReference type="Gene3D" id="3.30.450.20">
    <property type="entry name" value="PAS domain"/>
    <property type="match status" value="3"/>
</dbReference>
<dbReference type="InterPro" id="IPR000700">
    <property type="entry name" value="PAS-assoc_C"/>
</dbReference>
<protein>
    <recommendedName>
        <fullName evidence="2">histidine kinase</fullName>
        <ecNumber evidence="2">2.7.13.3</ecNumber>
    </recommendedName>
</protein>
<dbReference type="InterPro" id="IPR013655">
    <property type="entry name" value="PAS_fold_3"/>
</dbReference>
<feature type="domain" description="PAS" evidence="10">
    <location>
        <begin position="182"/>
        <end position="252"/>
    </location>
</feature>
<dbReference type="InterPro" id="IPR003661">
    <property type="entry name" value="HisK_dim/P_dom"/>
</dbReference>
<evidence type="ECO:0000256" key="7">
    <source>
        <dbReference type="ARBA" id="ARBA00022840"/>
    </source>
</evidence>
<keyword evidence="5" id="KW-0547">Nucleotide-binding</keyword>
<keyword evidence="4" id="KW-0808">Transferase</keyword>
<dbReference type="InterPro" id="IPR036890">
    <property type="entry name" value="HATPase_C_sf"/>
</dbReference>
<dbReference type="Pfam" id="PF00512">
    <property type="entry name" value="HisKA"/>
    <property type="match status" value="1"/>
</dbReference>
<dbReference type="Pfam" id="PF08448">
    <property type="entry name" value="PAS_4"/>
    <property type="match status" value="2"/>
</dbReference>
<gene>
    <name evidence="12" type="ORF">GCL60_05300</name>
</gene>
<keyword evidence="7" id="KW-0067">ATP-binding</keyword>
<dbReference type="PROSITE" id="PS50109">
    <property type="entry name" value="HIS_KIN"/>
    <property type="match status" value="1"/>
</dbReference>
<dbReference type="SUPFAM" id="SSF47384">
    <property type="entry name" value="Homodimeric domain of signal transducing histidine kinase"/>
    <property type="match status" value="1"/>
</dbReference>
<reference evidence="12 13" key="1">
    <citation type="submission" date="2019-10" db="EMBL/GenBank/DDBJ databases">
        <title>New species of Slilvanegrellaceae.</title>
        <authorList>
            <person name="Pitt A."/>
            <person name="Hahn M.W."/>
        </authorList>
    </citation>
    <scope>NUCLEOTIDE SEQUENCE [LARGE SCALE GENOMIC DNA]</scope>
    <source>
        <strain evidence="12 13">SP-Ram-0.45-NSY-1</strain>
    </source>
</reference>
<feature type="domain" description="PAC" evidence="11">
    <location>
        <begin position="256"/>
        <end position="308"/>
    </location>
</feature>
<dbReference type="AlphaFoldDB" id="A0A6N6VW71"/>
<dbReference type="InterPro" id="IPR001610">
    <property type="entry name" value="PAC"/>
</dbReference>
<evidence type="ECO:0000259" key="9">
    <source>
        <dbReference type="PROSITE" id="PS50109"/>
    </source>
</evidence>
<dbReference type="SMART" id="SM00086">
    <property type="entry name" value="PAC"/>
    <property type="match status" value="2"/>
</dbReference>
<evidence type="ECO:0000256" key="4">
    <source>
        <dbReference type="ARBA" id="ARBA00022679"/>
    </source>
</evidence>
<keyword evidence="8" id="KW-0902">Two-component regulatory system</keyword>
<dbReference type="RefSeq" id="WP_153419069.1">
    <property type="nucleotide sequence ID" value="NZ_WFLM01000002.1"/>
</dbReference>
<dbReference type="InterPro" id="IPR004358">
    <property type="entry name" value="Sig_transdc_His_kin-like_C"/>
</dbReference>
<dbReference type="EMBL" id="WFLM01000002">
    <property type="protein sequence ID" value="KAB8039677.1"/>
    <property type="molecule type" value="Genomic_DNA"/>
</dbReference>
<dbReference type="InterPro" id="IPR005467">
    <property type="entry name" value="His_kinase_dom"/>
</dbReference>
<dbReference type="PANTHER" id="PTHR43065">
    <property type="entry name" value="SENSOR HISTIDINE KINASE"/>
    <property type="match status" value="1"/>
</dbReference>
<keyword evidence="6" id="KW-0418">Kinase</keyword>
<comment type="caution">
    <text evidence="12">The sequence shown here is derived from an EMBL/GenBank/DDBJ whole genome shotgun (WGS) entry which is preliminary data.</text>
</comment>
<dbReference type="PROSITE" id="PS50112">
    <property type="entry name" value="PAS"/>
    <property type="match status" value="1"/>
</dbReference>
<sequence>MNFKNYSFKEKINQILLEFDKITNQSDSENIKNNIKSMLIDVKNNEEYHSKYNESFNSTELWKRIFDNIPSMIGYWDYNQINIICNQSYSNYFGKSPSNIIGHHMEEVLGKDLYLKNLPFIQKVLEGSAQSFEREIITPNGQSKYTVANYIPDFNNNKIEGFYVIVTDITDIKILENQNNKIQTSYRIIFENAPIGMTQLNSNYEFISANPKFCNLLEYSEDELKKKNIFEVTHPDDKEKTKDAANKFIDKMSTNNFIEKRYLTKTGKIIWVKIYTETFFDNNLKDYIFISTVEDVTNIKESQIEMEKIQKALFESQSLLKLTLDYLPGAVSSKNKEGKYNFINKKFKFDFNIPQGDITQKSDFDIFPKEVAEGFRNNDLTILNTRSLLNFKRQIPNYKGNICVYDIYMFPVINTDYQIVSITTILYDITEKIELEKSLLLEKEKVNHNSRLASLGEMAAGIVHEINNPLTIIDGNIKMLEILKDNPIKFSEKLKSMEKASERIIKIIRGLRKFSRSNYQNEYRLELFSEILNEVLIMIEEKAKQSFVQLKLDIAPNIFIFCNLIEIEQVIVNLLNNAIDAIQNLEEKWVKINLFKNKGQAILQIIDSGNGISKESEEKIFQPFFTTKAIGEGTGLGLAIVKGILEQHKASIHLNHNFKNTCFEIFFPLNNEDAHGN</sequence>
<accession>A0A6N6VW71</accession>
<dbReference type="Gene3D" id="1.10.287.130">
    <property type="match status" value="1"/>
</dbReference>
<evidence type="ECO:0000313" key="13">
    <source>
        <dbReference type="Proteomes" id="UP000437748"/>
    </source>
</evidence>
<name>A0A6N6VW71_9BACT</name>
<feature type="domain" description="Histidine kinase" evidence="9">
    <location>
        <begin position="461"/>
        <end position="671"/>
    </location>
</feature>